<dbReference type="RefSeq" id="WP_110997598.1">
    <property type="nucleotide sequence ID" value="NZ_QKTW01000006.1"/>
</dbReference>
<evidence type="ECO:0000313" key="6">
    <source>
        <dbReference type="Proteomes" id="UP000248745"/>
    </source>
</evidence>
<keyword evidence="1" id="KW-0812">Transmembrane</keyword>
<feature type="domain" description="Lnb-like transmembrane" evidence="4">
    <location>
        <begin position="254"/>
        <end position="373"/>
    </location>
</feature>
<evidence type="ECO:0000259" key="4">
    <source>
        <dbReference type="Pfam" id="PF25221"/>
    </source>
</evidence>
<comment type="caution">
    <text evidence="5">The sequence shown here is derived from an EMBL/GenBank/DDBJ whole genome shotgun (WGS) entry which is preliminary data.</text>
</comment>
<feature type="signal peptide" evidence="2">
    <location>
        <begin position="1"/>
        <end position="20"/>
    </location>
</feature>
<feature type="transmembrane region" description="Helical" evidence="1">
    <location>
        <begin position="278"/>
        <end position="298"/>
    </location>
</feature>
<evidence type="ECO:0000256" key="2">
    <source>
        <dbReference type="SAM" id="SignalP"/>
    </source>
</evidence>
<keyword evidence="2" id="KW-0732">Signal</keyword>
<evidence type="ECO:0000313" key="5">
    <source>
        <dbReference type="EMBL" id="PZF74182.1"/>
    </source>
</evidence>
<feature type="domain" description="Lnb N-terminal periplasmic" evidence="3">
    <location>
        <begin position="19"/>
        <end position="164"/>
    </location>
</feature>
<keyword evidence="6" id="KW-1185">Reference proteome</keyword>
<feature type="transmembrane region" description="Helical" evidence="1">
    <location>
        <begin position="356"/>
        <end position="373"/>
    </location>
</feature>
<dbReference type="Pfam" id="PF25221">
    <property type="entry name" value="5TMH_Lnb"/>
    <property type="match status" value="1"/>
</dbReference>
<proteinExistence type="predicted"/>
<reference evidence="5 6" key="1">
    <citation type="submission" date="2018-06" db="EMBL/GenBank/DDBJ databases">
        <title>Mucibacter soli gen. nov., sp. nov., a new member of the family Chitinophagaceae producing mucin.</title>
        <authorList>
            <person name="Kim M.-K."/>
            <person name="Park S."/>
            <person name="Kim T.-S."/>
            <person name="Joung Y."/>
            <person name="Han J.-H."/>
            <person name="Kim S.B."/>
        </authorList>
    </citation>
    <scope>NUCLEOTIDE SEQUENCE [LARGE SCALE GENOMIC DNA]</scope>
    <source>
        <strain evidence="5 6">R1-15</strain>
    </source>
</reference>
<sequence length="380" mass="43599">MFKRLFLSLLILLPFFQASAQIDSSHLRISLVTCGPGDEIWETFGHTGVRVTDTLAHTDMVFNYGTFNGFEKDFELKFMRGKLLYYVSYYPFPEFMEEYVQAHRKVEEQVLQIDGKSKEEIYAFLKWNAEPQNREYKYDFLFDNCATRIRDIFPKTLGNGFQFGKTAAANKTISFRQIVNQYLYKEHFERLGINLLLGSKVDKKMDNAAIMFLPDFLRDGLAGATLDNKPVAEKTKLLLDGSAHEPARTNWAFITLLFVSLLTIVTMFTPALHGLGMFLGRFLLVITGLLGCLMLFMWFGTDHQACQDNFNVLWALPTNLIFAFTRNRSRYAGIAIVLLFVSLLLHVLHIQELPLGELWPLLLALLCTYGTIYKRSKPAI</sequence>
<feature type="transmembrane region" description="Helical" evidence="1">
    <location>
        <begin position="251"/>
        <end position="271"/>
    </location>
</feature>
<dbReference type="Proteomes" id="UP000248745">
    <property type="component" value="Unassembled WGS sequence"/>
</dbReference>
<dbReference type="Pfam" id="PF13387">
    <property type="entry name" value="Lnb_N"/>
    <property type="match status" value="1"/>
</dbReference>
<feature type="transmembrane region" description="Helical" evidence="1">
    <location>
        <begin position="310"/>
        <end position="325"/>
    </location>
</feature>
<name>A0A2W2AKT8_9BACT</name>
<accession>A0A2W2AKT8</accession>
<dbReference type="EMBL" id="QKTW01000006">
    <property type="protein sequence ID" value="PZF74182.1"/>
    <property type="molecule type" value="Genomic_DNA"/>
</dbReference>
<evidence type="ECO:0000256" key="1">
    <source>
        <dbReference type="SAM" id="Phobius"/>
    </source>
</evidence>
<dbReference type="OrthoDB" id="319167at2"/>
<dbReference type="InterPro" id="IPR025178">
    <property type="entry name" value="Lnb_N"/>
</dbReference>
<feature type="transmembrane region" description="Helical" evidence="1">
    <location>
        <begin position="332"/>
        <end position="350"/>
    </location>
</feature>
<keyword evidence="1" id="KW-0472">Membrane</keyword>
<gene>
    <name evidence="5" type="ORF">DN068_03970</name>
</gene>
<dbReference type="AlphaFoldDB" id="A0A2W2AKT8"/>
<evidence type="ECO:0000259" key="3">
    <source>
        <dbReference type="Pfam" id="PF13387"/>
    </source>
</evidence>
<dbReference type="InterPro" id="IPR057436">
    <property type="entry name" value="5TMH_Lnb"/>
</dbReference>
<feature type="chain" id="PRO_5016071115" evidence="2">
    <location>
        <begin position="21"/>
        <end position="380"/>
    </location>
</feature>
<protein>
    <submittedName>
        <fullName evidence="5">Uncharacterized protein</fullName>
    </submittedName>
</protein>
<organism evidence="5 6">
    <name type="scientific">Taibaiella soli</name>
    <dbReference type="NCBI Taxonomy" id="1649169"/>
    <lineage>
        <taxon>Bacteria</taxon>
        <taxon>Pseudomonadati</taxon>
        <taxon>Bacteroidota</taxon>
        <taxon>Chitinophagia</taxon>
        <taxon>Chitinophagales</taxon>
        <taxon>Chitinophagaceae</taxon>
        <taxon>Taibaiella</taxon>
    </lineage>
</organism>
<keyword evidence="1" id="KW-1133">Transmembrane helix</keyword>